<protein>
    <submittedName>
        <fullName evidence="1">General secretion pathway protein L</fullName>
    </submittedName>
</protein>
<evidence type="ECO:0000313" key="2">
    <source>
        <dbReference type="Proteomes" id="UP000321304"/>
    </source>
</evidence>
<comment type="caution">
    <text evidence="1">The sequence shown here is derived from an EMBL/GenBank/DDBJ whole genome shotgun (WGS) entry which is preliminary data.</text>
</comment>
<dbReference type="PANTHER" id="PTHR40278">
    <property type="entry name" value="DNA UTILIZATION PROTEIN HOFN"/>
    <property type="match status" value="1"/>
</dbReference>
<accession>A0A560LKS8</accession>
<dbReference type="InterPro" id="IPR007813">
    <property type="entry name" value="PilN"/>
</dbReference>
<dbReference type="AlphaFoldDB" id="A0A560LKS8"/>
<name>A0A560LKS8_9BRAD</name>
<reference evidence="1 2" key="1">
    <citation type="submission" date="2019-06" db="EMBL/GenBank/DDBJ databases">
        <title>Genomic Encyclopedia of Type Strains, Phase IV (KMG-V): Genome sequencing to study the core and pangenomes of soil and plant-associated prokaryotes.</title>
        <authorList>
            <person name="Whitman W."/>
        </authorList>
    </citation>
    <scope>NUCLEOTIDE SEQUENCE [LARGE SCALE GENOMIC DNA]</scope>
    <source>
        <strain evidence="1 2">BR 10355</strain>
    </source>
</reference>
<organism evidence="1 2">
    <name type="scientific">Bradyrhizobium macuxiense</name>
    <dbReference type="NCBI Taxonomy" id="1755647"/>
    <lineage>
        <taxon>Bacteria</taxon>
        <taxon>Pseudomonadati</taxon>
        <taxon>Pseudomonadota</taxon>
        <taxon>Alphaproteobacteria</taxon>
        <taxon>Hyphomicrobiales</taxon>
        <taxon>Nitrobacteraceae</taxon>
        <taxon>Bradyrhizobium</taxon>
    </lineage>
</organism>
<evidence type="ECO:0000313" key="1">
    <source>
        <dbReference type="EMBL" id="TWB96017.1"/>
    </source>
</evidence>
<dbReference type="PANTHER" id="PTHR40278:SF1">
    <property type="entry name" value="DNA UTILIZATION PROTEIN HOFN"/>
    <property type="match status" value="1"/>
</dbReference>
<dbReference type="RefSeq" id="WP_146988245.1">
    <property type="nucleotide sequence ID" value="NZ_VITY01000008.1"/>
</dbReference>
<keyword evidence="2" id="KW-1185">Reference proteome</keyword>
<dbReference type="InterPro" id="IPR052534">
    <property type="entry name" value="Extracell_DNA_Util/SecSys_Comp"/>
</dbReference>
<dbReference type="Proteomes" id="UP000321304">
    <property type="component" value="Unassembled WGS sequence"/>
</dbReference>
<dbReference type="Pfam" id="PF05137">
    <property type="entry name" value="PilN"/>
    <property type="match status" value="1"/>
</dbReference>
<sequence>MAMLAEARQWFEQWIGAVATAVDGVAGRFMRRRSVAFDENGDGTFTARLAVSKDGSPLTPASFRLDRDAPQPPLPADWKMALDGSRIEVRLRSDHVVSRVLDFPSQAADFLDGMIRAQVDRLTPWTAADAVFGWGSPQPISNDRIEVAFSATAAAKVDPLIRMARMLGAASVAVTAPAVGSDGAPQQVTLLDRSLRGFAGPAVPRLLRIGLVSTAAAAAVCLLLNIYVGGWLQSEQEDLQHRISQRRAALRLDANGDTSGLGLLAKRKQTTPSSVMVLEAISRVLPDTTYVTELRIEGNKVQVVGLTQDAPSLIRLLEQSPQFTRATFFAPTTRAANESAERFHVEANISAYFGSGS</sequence>
<dbReference type="OrthoDB" id="8196557at2"/>
<gene>
    <name evidence="1" type="ORF">FBZ93_10856</name>
</gene>
<dbReference type="EMBL" id="VITY01000008">
    <property type="protein sequence ID" value="TWB96017.1"/>
    <property type="molecule type" value="Genomic_DNA"/>
</dbReference>
<proteinExistence type="predicted"/>